<organism evidence="2 3">
    <name type="scientific">Rhizobium terricola</name>
    <dbReference type="NCBI Taxonomy" id="2728849"/>
    <lineage>
        <taxon>Bacteria</taxon>
        <taxon>Pseudomonadati</taxon>
        <taxon>Pseudomonadota</taxon>
        <taxon>Alphaproteobacteria</taxon>
        <taxon>Hyphomicrobiales</taxon>
        <taxon>Rhizobiaceae</taxon>
        <taxon>Rhizobium/Agrobacterium group</taxon>
        <taxon>Rhizobium</taxon>
    </lineage>
</organism>
<keyword evidence="1" id="KW-0812">Transmembrane</keyword>
<accession>A0A7Y0FV61</accession>
<keyword evidence="1" id="KW-1133">Transmembrane helix</keyword>
<feature type="transmembrane region" description="Helical" evidence="1">
    <location>
        <begin position="65"/>
        <end position="90"/>
    </location>
</feature>
<feature type="transmembrane region" description="Helical" evidence="1">
    <location>
        <begin position="20"/>
        <end position="44"/>
    </location>
</feature>
<evidence type="ECO:0000256" key="1">
    <source>
        <dbReference type="SAM" id="Phobius"/>
    </source>
</evidence>
<feature type="transmembrane region" description="Helical" evidence="1">
    <location>
        <begin position="110"/>
        <end position="131"/>
    </location>
</feature>
<dbReference type="AlphaFoldDB" id="A0A7Y0FV61"/>
<evidence type="ECO:0000313" key="3">
    <source>
        <dbReference type="Proteomes" id="UP000541470"/>
    </source>
</evidence>
<evidence type="ECO:0000313" key="2">
    <source>
        <dbReference type="EMBL" id="NML74098.1"/>
    </source>
</evidence>
<keyword evidence="1" id="KW-0472">Membrane</keyword>
<reference evidence="2 3" key="1">
    <citation type="submission" date="2020-04" db="EMBL/GenBank/DDBJ databases">
        <title>Rhizobium sp. S-51 isolated from soil.</title>
        <authorList>
            <person name="Dahal R.H."/>
        </authorList>
    </citation>
    <scope>NUCLEOTIDE SEQUENCE [LARGE SCALE GENOMIC DNA]</scope>
    <source>
        <strain evidence="2 3">S-51</strain>
    </source>
</reference>
<dbReference type="EMBL" id="JABBGK010000001">
    <property type="protein sequence ID" value="NML74098.1"/>
    <property type="molecule type" value="Genomic_DNA"/>
</dbReference>
<sequence length="145" mass="16061">MEPDSQSAPKRSLTETLFVIFLRMVAVACLWFALQYWGMLVGYSASGSGRFDLIALPWKVVGTSLAVLFPIAALGLWLCVSWGPVIWALGAGTQVLMYGLWSPTFGHNSLAVTMHAVVAAVYIVFRFALWLEMRHKGEEIRVDLP</sequence>
<gene>
    <name evidence="2" type="ORF">HHL25_08190</name>
</gene>
<name>A0A7Y0FV61_9HYPH</name>
<dbReference type="InterPro" id="IPR046161">
    <property type="entry name" value="DUF6163"/>
</dbReference>
<proteinExistence type="predicted"/>
<dbReference type="Pfam" id="PF19660">
    <property type="entry name" value="DUF6163"/>
    <property type="match status" value="1"/>
</dbReference>
<evidence type="ECO:0008006" key="4">
    <source>
        <dbReference type="Google" id="ProtNLM"/>
    </source>
</evidence>
<dbReference type="Proteomes" id="UP000541470">
    <property type="component" value="Unassembled WGS sequence"/>
</dbReference>
<protein>
    <recommendedName>
        <fullName evidence="4">Transmemrbane protein</fullName>
    </recommendedName>
</protein>
<comment type="caution">
    <text evidence="2">The sequence shown here is derived from an EMBL/GenBank/DDBJ whole genome shotgun (WGS) entry which is preliminary data.</text>
</comment>
<keyword evidence="3" id="KW-1185">Reference proteome</keyword>
<dbReference type="RefSeq" id="WP_169588931.1">
    <property type="nucleotide sequence ID" value="NZ_JABBGK010000001.1"/>
</dbReference>